<protein>
    <submittedName>
        <fullName evidence="3">Structural/gag protein</fullName>
    </submittedName>
</protein>
<organism evidence="3">
    <name type="scientific">Rosellinia necatrix mycovirus</name>
    <dbReference type="NCBI Taxonomy" id="2759762"/>
    <lineage>
        <taxon>Viruses</taxon>
        <taxon>Riboviria</taxon>
    </lineage>
</organism>
<keyword evidence="2" id="KW-0812">Transmembrane</keyword>
<reference evidence="3" key="1">
    <citation type="submission" date="2020-05" db="EMBL/GenBank/DDBJ databases">
        <title>Coincidence of a Novel Fusagravirus and Partitivirus in a Korean Isolate of Rosellinia necatrix KACC40168.</title>
        <authorList>
            <person name="Chun J."/>
            <person name="Kim D.-H."/>
        </authorList>
    </citation>
    <scope>NUCLEOTIDE SEQUENCE</scope>
    <source>
        <strain evidence="3">KACC40168</strain>
    </source>
</reference>
<accession>A0A7G4WLZ6</accession>
<name>A0A7G4WLZ6_9VIRU</name>
<keyword evidence="2" id="KW-0472">Membrane</keyword>
<dbReference type="EMBL" id="MT520144">
    <property type="protein sequence ID" value="QMU26428.1"/>
    <property type="molecule type" value="Genomic_RNA"/>
</dbReference>
<evidence type="ECO:0000313" key="3">
    <source>
        <dbReference type="EMBL" id="QMU26428.1"/>
    </source>
</evidence>
<keyword evidence="2" id="KW-1133">Transmembrane helix</keyword>
<feature type="compositionally biased region" description="Pro residues" evidence="1">
    <location>
        <begin position="1120"/>
        <end position="1135"/>
    </location>
</feature>
<evidence type="ECO:0000256" key="2">
    <source>
        <dbReference type="SAM" id="Phobius"/>
    </source>
</evidence>
<feature type="compositionally biased region" description="Basic and acidic residues" evidence="1">
    <location>
        <begin position="1186"/>
        <end position="1199"/>
    </location>
</feature>
<feature type="region of interest" description="Disordered" evidence="1">
    <location>
        <begin position="1096"/>
        <end position="1215"/>
    </location>
</feature>
<sequence>MDSFGYTGKNQEVSALDLLATGTKLTVAGSDASALDVVAPLTAGTDSTQAAANPGTYVRVLAHTLKMSWMAIIGYLVAAAVYPWQILAHLGMWAFEPREVTYDLTTAEGRRAALFGTLLGPRYSNRVHTAWNRSVLACHPVPFTTWVNATGKTRRSRTDLPPRLRNRVPMLPKADKLTAQEAYFLKMFIDAVDNTPGYDGVLAAKRNRAMHALNGNIEAIERTTRATTKGIEVTGELRVAADYRLGGAMPVLTEYLFGAQPQVSGPVTASTFDGNLLRERVTMNLATTADDRGLSVGTVSTRNRYTLTYPVGSGRMPTERDDTNHIRFVVRSNRMNDILVQRAPPRPSRELGGPNFLIDESLAALWRNWQDPVALKDAETVLSSQRFTGVRGNRQVLGWEARAPIRQQALHALAMADSQGSSYFRFMFRLMSLYFAQSISEAGVDPVTGLRNSRLIAPTRNADDLAYDPAGPAPWQRTRLVPLSAYTPAAAAGAGVNPEAPLQDDLGAADNINDIANGAAAFVDAEAMSDEMLRLVIWALTPAVRDGAHRLSVGERTWESPLQRYTEDMDHGVSTIYLHYGARAPPGTQEQVEGRLLGRGFDDTPSATARSPWTAEPSRALIAQVINHFIRKHHAATDAWNAFDLVLHLAAAYTPSTIRGAAPAAPFNPVNCFGTRTLTLPPDLTAPAYFDCVRRPMDMPEHATHVAGLLSLTPRELVRTAFYTAHANATSLNWASYALSMRNEEWLVANGGPGNHYRTNLAAQLTSRLYDTEITPWQLMHRAATAHMYEFAPMLTTVHAVGTLVVAEWAPNSTPFMGNPYHDMWMLKKLPRHMLLPLENTVPSWPENEPRPMFSPTETASPRVRVARDLALFTGRAWVQDGGMMANLQYYAATPNATPTHRNIWRSDENAPAAFESPMVLGSWNSPYQYEWPANPNEFTPQFIASPGSVFGAYLRPGSVQNYDSGANRIRAVGARLVLAERTADAWARLTLDREQANVAIAYKAPTGYRVELPPVNDYSMLVWSTYDGYYAGMSLVTHDAPTNRLPLASTEGMGPQFPAHLANHNNPHAPTSDGRLSSFAPVGNELIPRASARIRPGVGSGKRLHTAPGPIMQAQATPAPAPAPPLPTPAPPLQQPLIGTSGDSSYEAAERAARRATPFSPPPPSANANISGALGPAIKQASPRTRTEAAARIAEKQSRQPGRQRPVWVHSRGVKLNSPGTQAELEEVRQRLQYLREDTGVDSPRDVPNDSPQYKTAQWLARRFDHLLETLPSEDVTTSTLALSEFARPATLPPDGIITAEVIDANDSAARDAQRAAVRFADTVEAFDPPDDGELFATTSDNALAKPKVTLPPAPILPDSGEGTDYWPGGDTQFFHDTLAEDTSTGGKRNNPALNW</sequence>
<proteinExistence type="predicted"/>
<evidence type="ECO:0000256" key="1">
    <source>
        <dbReference type="SAM" id="MobiDB-lite"/>
    </source>
</evidence>
<feature type="transmembrane region" description="Helical" evidence="2">
    <location>
        <begin position="69"/>
        <end position="95"/>
    </location>
</feature>